<evidence type="ECO:0000313" key="1">
    <source>
        <dbReference type="EMBL" id="GEU83943.1"/>
    </source>
</evidence>
<gene>
    <name evidence="1" type="ORF">Tci_055921</name>
</gene>
<dbReference type="AlphaFoldDB" id="A0A6L2NCL5"/>
<dbReference type="EMBL" id="BKCJ010008783">
    <property type="protein sequence ID" value="GEU83943.1"/>
    <property type="molecule type" value="Genomic_DNA"/>
</dbReference>
<name>A0A6L2NCL5_TANCI</name>
<organism evidence="1">
    <name type="scientific">Tanacetum cinerariifolium</name>
    <name type="common">Dalmatian daisy</name>
    <name type="synonym">Chrysanthemum cinerariifolium</name>
    <dbReference type="NCBI Taxonomy" id="118510"/>
    <lineage>
        <taxon>Eukaryota</taxon>
        <taxon>Viridiplantae</taxon>
        <taxon>Streptophyta</taxon>
        <taxon>Embryophyta</taxon>
        <taxon>Tracheophyta</taxon>
        <taxon>Spermatophyta</taxon>
        <taxon>Magnoliopsida</taxon>
        <taxon>eudicotyledons</taxon>
        <taxon>Gunneridae</taxon>
        <taxon>Pentapetalae</taxon>
        <taxon>asterids</taxon>
        <taxon>campanulids</taxon>
        <taxon>Asterales</taxon>
        <taxon>Asteraceae</taxon>
        <taxon>Asteroideae</taxon>
        <taxon>Anthemideae</taxon>
        <taxon>Anthemidinae</taxon>
        <taxon>Tanacetum</taxon>
    </lineage>
</organism>
<dbReference type="CDD" id="cd09272">
    <property type="entry name" value="RNase_HI_RT_Ty1"/>
    <property type="match status" value="1"/>
</dbReference>
<proteinExistence type="predicted"/>
<comment type="caution">
    <text evidence="1">The sequence shown here is derived from an EMBL/GenBank/DDBJ whole genome shotgun (WGS) entry which is preliminary data.</text>
</comment>
<reference evidence="1" key="1">
    <citation type="journal article" date="2019" name="Sci. Rep.">
        <title>Draft genome of Tanacetum cinerariifolium, the natural source of mosquito coil.</title>
        <authorList>
            <person name="Yamashiro T."/>
            <person name="Shiraishi A."/>
            <person name="Satake H."/>
            <person name="Nakayama K."/>
        </authorList>
    </citation>
    <scope>NUCLEOTIDE SEQUENCE</scope>
</reference>
<accession>A0A6L2NCL5</accession>
<protein>
    <submittedName>
        <fullName evidence="1">Putative ribonuclease H-like domain-containing protein</fullName>
    </submittedName>
</protein>
<sequence length="568" mass="61318">MHVNFLENKSNITGSGPEWLFDIDSLTNSMNYQSVSVGIRTNDITGSKIHSDAGQKEKEKVSDQEYILLPVLNASSNVPLSNEEVVSSPKNNNGKKLIVEPTHVEGCKIDDLGCLDQQMKSTDDFENTNSTNSFNIASLTVNIASDKDGTFQRTYGIHKDHPKEQIIREVNSDVQTRKMAKQNEAGLVTLINKKIKTNHKDFQTSLSACFLSQMEPKKTKIHVDNESAICVVKNPVHHSKSKHIEIRHHFIRDSYKKRLIEMVKIHTDSNIADLLTKAFDVTRFEFLVASIEPFSSLNNFMANLKFIDRHTMVAYLEKSDDNTEFHHIVDFLSSCSITYALTAVVISKSLARSDLLFDDEDGGHGGVVVLAVTSDDGDGDEVVVMILMVWLLCRDGGCGCYGDESVEGVLVRVVMVMLLSGVATAAKMVAVVVGVWLPKISPEKMEGPDSVYRCVCVGCDGVGGVVLSGGGGCGVGTKGRVVAARVIVDPGGGGSGCDGVGGVVLSGGGGCGVGTNGRVVAARVIVDPVDRLIRIVFGFGRKARRKSFSAPTNGGGGDRRRLVVAENI</sequence>